<name>A0A816CV13_9BILA</name>
<reference evidence="2" key="1">
    <citation type="submission" date="2021-02" db="EMBL/GenBank/DDBJ databases">
        <authorList>
            <person name="Nowell W R."/>
        </authorList>
    </citation>
    <scope>NUCLEOTIDE SEQUENCE</scope>
</reference>
<evidence type="ECO:0000313" key="2">
    <source>
        <dbReference type="EMBL" id="CAF1625857.1"/>
    </source>
</evidence>
<keyword evidence="3" id="KW-1185">Reference proteome</keyword>
<gene>
    <name evidence="2" type="ORF">JXQ802_LOCUS51170</name>
    <name evidence="1" type="ORF">PYM288_LOCUS34957</name>
</gene>
<dbReference type="AlphaFoldDB" id="A0A816CV13"/>
<comment type="caution">
    <text evidence="2">The sequence shown here is derived from an EMBL/GenBank/DDBJ whole genome shotgun (WGS) entry which is preliminary data.</text>
</comment>
<evidence type="ECO:0000313" key="3">
    <source>
        <dbReference type="Proteomes" id="UP000663870"/>
    </source>
</evidence>
<dbReference type="EMBL" id="CAJNOL010007180">
    <property type="protein sequence ID" value="CAF1625857.1"/>
    <property type="molecule type" value="Genomic_DNA"/>
</dbReference>
<organism evidence="2 3">
    <name type="scientific">Rotaria sordida</name>
    <dbReference type="NCBI Taxonomy" id="392033"/>
    <lineage>
        <taxon>Eukaryota</taxon>
        <taxon>Metazoa</taxon>
        <taxon>Spiralia</taxon>
        <taxon>Gnathifera</taxon>
        <taxon>Rotifera</taxon>
        <taxon>Eurotatoria</taxon>
        <taxon>Bdelloidea</taxon>
        <taxon>Philodinida</taxon>
        <taxon>Philodinidae</taxon>
        <taxon>Rotaria</taxon>
    </lineage>
</organism>
<dbReference type="Proteomes" id="UP000663854">
    <property type="component" value="Unassembled WGS sequence"/>
</dbReference>
<accession>A0A816CV13</accession>
<dbReference type="Proteomes" id="UP000663870">
    <property type="component" value="Unassembled WGS sequence"/>
</dbReference>
<dbReference type="EMBL" id="CAJNOH010005669">
    <property type="protein sequence ID" value="CAF1405269.1"/>
    <property type="molecule type" value="Genomic_DNA"/>
</dbReference>
<protein>
    <submittedName>
        <fullName evidence="2">Uncharacterized protein</fullName>
    </submittedName>
</protein>
<evidence type="ECO:0000313" key="1">
    <source>
        <dbReference type="EMBL" id="CAF1405269.1"/>
    </source>
</evidence>
<proteinExistence type="predicted"/>
<sequence length="696" mass="81437">MDEDDDKIKLIIKLKPLISIYDDLQIKFNEIIENLKNKIHYYFVNFYYGRILFTEKLHIHSSDSNSDINQNLENENNNKELVDASNYIEFQTLLLLFAQLNDTKLIIDKTENTNQLWINLFKDTDNQSNIEKILNVALRDEVFLTPQVAIIIDELIQNGKEDTISILFPYIIKPSNEVLPIIQRWFTQYDDNRPIKKLSALLLAEAKHIFASAVDIIVGLLKSDNDQMRYRAERIFQHPERDVKQPSKRISIIGEKTLIKIFDHILVKEHPPRILAYIHSFFYDLLWDDPRVFRHLYENTNQLRERNSINGRKIQFLNRIHFINDHTWHSIMQTLETSINPSSAIALLYSTMTLTQHSQITHDNWIELARILSIIDTSQLKDKLFFIHIDTERIEFIIDNICALTEVCDETYFEILESKLISEISVNIESLSQNTYDEIKHIGRCNFYVSNDLNETILAMFNNISINIVLMENLIRWLLNKMKSFKGLDDTWFSLMICDNLLCLVSVCVQKEDYLYRKITNSSNFNKIEMITLLEKMLNYHPCFTARGNAFILLAGMDQPDHKVIVNAMNTLLDENLVKKYSIIGMPLIHLSSNEFIDDLLESLKNDSAIKTYEILKIFTEFVLNEKLDANGKSKIINYLANEIGQLKSKKPVNYYYTDIKIPFTTTLENELYKAWIKVQGLSGKTHYSINIQAKK</sequence>